<reference evidence="2 3" key="1">
    <citation type="submission" date="2020-07" db="EMBL/GenBank/DDBJ databases">
        <title>Sequencing the genomes of 1000 actinobacteria strains.</title>
        <authorList>
            <person name="Klenk H.-P."/>
        </authorList>
    </citation>
    <scope>NUCLEOTIDE SEQUENCE [LARGE SCALE GENOMIC DNA]</scope>
    <source>
        <strain evidence="2 3">DSM 100723</strain>
    </source>
</reference>
<organism evidence="2 3">
    <name type="scientific">Microlunatus kandeliicorticis</name>
    <dbReference type="NCBI Taxonomy" id="1759536"/>
    <lineage>
        <taxon>Bacteria</taxon>
        <taxon>Bacillati</taxon>
        <taxon>Actinomycetota</taxon>
        <taxon>Actinomycetes</taxon>
        <taxon>Propionibacteriales</taxon>
        <taxon>Propionibacteriaceae</taxon>
        <taxon>Microlunatus</taxon>
    </lineage>
</organism>
<dbReference type="Pfam" id="PF02796">
    <property type="entry name" value="HTH_7"/>
    <property type="match status" value="1"/>
</dbReference>
<comment type="caution">
    <text evidence="2">The sequence shown here is derived from an EMBL/GenBank/DDBJ whole genome shotgun (WGS) entry which is preliminary data.</text>
</comment>
<dbReference type="RefSeq" id="WP_182559585.1">
    <property type="nucleotide sequence ID" value="NZ_JACGWT010000002.1"/>
</dbReference>
<accession>A0A7W3IRR7</accession>
<gene>
    <name evidence="2" type="ORF">FHX74_001668</name>
</gene>
<keyword evidence="3" id="KW-1185">Reference proteome</keyword>
<name>A0A7W3IRR7_9ACTN</name>
<evidence type="ECO:0000259" key="1">
    <source>
        <dbReference type="Pfam" id="PF02796"/>
    </source>
</evidence>
<evidence type="ECO:0000313" key="2">
    <source>
        <dbReference type="EMBL" id="MBA8794063.1"/>
    </source>
</evidence>
<sequence>MEVPPRPGVPVMSKVYAAWLDSLPWTEITARQRAGESVKALAAELGINRATLARRIASDDPIRRGPPSIQLPVSDDDLRARHAAGTTVTELARTYQVSRATIWRHLTVQPLNTTPATTTNPRAGRSVRATARTRDYRAWLNGLPWPELAQRYQAGETIISMANSLDIPTATLYKRLRQHTTMRPTRQPADISASPAELDAAHRAGVNATRLAQAFGGTATSVTRRIRLHRQAQASENASE</sequence>
<dbReference type="AlphaFoldDB" id="A0A7W3IRR7"/>
<feature type="domain" description="Resolvase HTH" evidence="1">
    <location>
        <begin position="76"/>
        <end position="106"/>
    </location>
</feature>
<evidence type="ECO:0000313" key="3">
    <source>
        <dbReference type="Proteomes" id="UP000523079"/>
    </source>
</evidence>
<dbReference type="EMBL" id="JACGWT010000002">
    <property type="protein sequence ID" value="MBA8794063.1"/>
    <property type="molecule type" value="Genomic_DNA"/>
</dbReference>
<protein>
    <submittedName>
        <fullName evidence="2">Transposase-like protein</fullName>
    </submittedName>
</protein>
<dbReference type="GO" id="GO:0003677">
    <property type="term" value="F:DNA binding"/>
    <property type="evidence" value="ECO:0007669"/>
    <property type="project" value="InterPro"/>
</dbReference>
<proteinExistence type="predicted"/>
<dbReference type="Proteomes" id="UP000523079">
    <property type="component" value="Unassembled WGS sequence"/>
</dbReference>
<dbReference type="InterPro" id="IPR006120">
    <property type="entry name" value="Resolvase_HTH_dom"/>
</dbReference>
<dbReference type="GO" id="GO:0000150">
    <property type="term" value="F:DNA strand exchange activity"/>
    <property type="evidence" value="ECO:0007669"/>
    <property type="project" value="InterPro"/>
</dbReference>